<keyword evidence="2" id="KW-1185">Reference proteome</keyword>
<gene>
    <name evidence="1" type="ORF">NECAME_14841</name>
</gene>
<organism evidence="1 2">
    <name type="scientific">Necator americanus</name>
    <name type="common">Human hookworm</name>
    <dbReference type="NCBI Taxonomy" id="51031"/>
    <lineage>
        <taxon>Eukaryota</taxon>
        <taxon>Metazoa</taxon>
        <taxon>Ecdysozoa</taxon>
        <taxon>Nematoda</taxon>
        <taxon>Chromadorea</taxon>
        <taxon>Rhabditida</taxon>
        <taxon>Rhabditina</taxon>
        <taxon>Rhabditomorpha</taxon>
        <taxon>Strongyloidea</taxon>
        <taxon>Ancylostomatidae</taxon>
        <taxon>Bunostominae</taxon>
        <taxon>Necator</taxon>
    </lineage>
</organism>
<dbReference type="Proteomes" id="UP000053676">
    <property type="component" value="Unassembled WGS sequence"/>
</dbReference>
<protein>
    <submittedName>
        <fullName evidence="1">Uncharacterized protein</fullName>
    </submittedName>
</protein>
<evidence type="ECO:0000313" key="1">
    <source>
        <dbReference type="EMBL" id="ETN70331.1"/>
    </source>
</evidence>
<proteinExistence type="predicted"/>
<accession>W2SNC0</accession>
<dbReference type="EMBL" id="KI668975">
    <property type="protein sequence ID" value="ETN70331.1"/>
    <property type="molecule type" value="Genomic_DNA"/>
</dbReference>
<reference evidence="2" key="1">
    <citation type="journal article" date="2014" name="Nat. Genet.">
        <title>Genome of the human hookworm Necator americanus.</title>
        <authorList>
            <person name="Tang Y.T."/>
            <person name="Gao X."/>
            <person name="Rosa B.A."/>
            <person name="Abubucker S."/>
            <person name="Hallsworth-Pepin K."/>
            <person name="Martin J."/>
            <person name="Tyagi R."/>
            <person name="Heizer E."/>
            <person name="Zhang X."/>
            <person name="Bhonagiri-Palsikar V."/>
            <person name="Minx P."/>
            <person name="Warren W.C."/>
            <person name="Wang Q."/>
            <person name="Zhan B."/>
            <person name="Hotez P.J."/>
            <person name="Sternberg P.W."/>
            <person name="Dougall A."/>
            <person name="Gaze S.T."/>
            <person name="Mulvenna J."/>
            <person name="Sotillo J."/>
            <person name="Ranganathan S."/>
            <person name="Rabelo E.M."/>
            <person name="Wilson R.K."/>
            <person name="Felgner P.L."/>
            <person name="Bethony J."/>
            <person name="Hawdon J.M."/>
            <person name="Gasser R.B."/>
            <person name="Loukas A."/>
            <person name="Mitreva M."/>
        </authorList>
    </citation>
    <scope>NUCLEOTIDE SEQUENCE [LARGE SCALE GENOMIC DNA]</scope>
</reference>
<evidence type="ECO:0000313" key="2">
    <source>
        <dbReference type="Proteomes" id="UP000053676"/>
    </source>
</evidence>
<dbReference type="KEGG" id="nai:NECAME_14841"/>
<sequence>MIFDAPGRIACARYYAVHGAQTTGVWHRESVLVAAWIEDFLSVVCFRLPHSFVSIMNHCRPRLGMDY</sequence>
<dbReference type="AlphaFoldDB" id="W2SNC0"/>
<name>W2SNC0_NECAM</name>